<protein>
    <submittedName>
        <fullName evidence="2">Uncharacterized protein</fullName>
    </submittedName>
</protein>
<dbReference type="Proteomes" id="UP000051783">
    <property type="component" value="Unassembled WGS sequence"/>
</dbReference>
<proteinExistence type="predicted"/>
<keyword evidence="1" id="KW-1133">Transmembrane helix</keyword>
<feature type="transmembrane region" description="Helical" evidence="1">
    <location>
        <begin position="12"/>
        <end position="29"/>
    </location>
</feature>
<feature type="transmembrane region" description="Helical" evidence="1">
    <location>
        <begin position="35"/>
        <end position="56"/>
    </location>
</feature>
<evidence type="ECO:0000256" key="1">
    <source>
        <dbReference type="SAM" id="Phobius"/>
    </source>
</evidence>
<keyword evidence="1" id="KW-0812">Transmembrane</keyword>
<evidence type="ECO:0000313" key="2">
    <source>
        <dbReference type="EMBL" id="KRO07528.1"/>
    </source>
</evidence>
<reference evidence="2 3" key="1">
    <citation type="journal article" date="2015" name="Genome Announc.">
        <title>Expanding the biotechnology potential of lactobacilli through comparative genomics of 213 strains and associated genera.</title>
        <authorList>
            <person name="Sun Z."/>
            <person name="Harris H.M."/>
            <person name="McCann A."/>
            <person name="Guo C."/>
            <person name="Argimon S."/>
            <person name="Zhang W."/>
            <person name="Yang X."/>
            <person name="Jeffery I.B."/>
            <person name="Cooney J.C."/>
            <person name="Kagawa T.F."/>
            <person name="Liu W."/>
            <person name="Song Y."/>
            <person name="Salvetti E."/>
            <person name="Wrobel A."/>
            <person name="Rasinkangas P."/>
            <person name="Parkhill J."/>
            <person name="Rea M.C."/>
            <person name="O'Sullivan O."/>
            <person name="Ritari J."/>
            <person name="Douillard F.P."/>
            <person name="Paul Ross R."/>
            <person name="Yang R."/>
            <person name="Briner A.E."/>
            <person name="Felis G.E."/>
            <person name="de Vos W.M."/>
            <person name="Barrangou R."/>
            <person name="Klaenhammer T.R."/>
            <person name="Caufield P.W."/>
            <person name="Cui Y."/>
            <person name="Zhang H."/>
            <person name="O'Toole P.W."/>
        </authorList>
    </citation>
    <scope>NUCLEOTIDE SEQUENCE [LARGE SCALE GENOMIC DNA]</scope>
    <source>
        <strain evidence="2 3">LMG 26013</strain>
    </source>
</reference>
<gene>
    <name evidence="2" type="ORF">IV64_GL001451</name>
</gene>
<keyword evidence="1" id="KW-0472">Membrane</keyword>
<dbReference type="EMBL" id="JQCL01000103">
    <property type="protein sequence ID" value="KRO07528.1"/>
    <property type="molecule type" value="Genomic_DNA"/>
</dbReference>
<evidence type="ECO:0000313" key="3">
    <source>
        <dbReference type="Proteomes" id="UP000051783"/>
    </source>
</evidence>
<dbReference type="STRING" id="942150.IV64_GL001451"/>
<accession>A0A0R2M0J0</accession>
<sequence>MAFLYRYGKYVEWGSAIVIVIAMILWQLQLIGMHVAGSVVVIGFIAYWAAVLPRLLHEQNH</sequence>
<dbReference type="PATRIC" id="fig|942150.3.peg.1495"/>
<comment type="caution">
    <text evidence="2">The sequence shown here is derived from an EMBL/GenBank/DDBJ whole genome shotgun (WGS) entry which is preliminary data.</text>
</comment>
<organism evidence="2 3">
    <name type="scientific">Lactiplantibacillus xiangfangensis</name>
    <dbReference type="NCBI Taxonomy" id="942150"/>
    <lineage>
        <taxon>Bacteria</taxon>
        <taxon>Bacillati</taxon>
        <taxon>Bacillota</taxon>
        <taxon>Bacilli</taxon>
        <taxon>Lactobacillales</taxon>
        <taxon>Lactobacillaceae</taxon>
        <taxon>Lactiplantibacillus</taxon>
    </lineage>
</organism>
<dbReference type="RefSeq" id="WP_057707759.1">
    <property type="nucleotide sequence ID" value="NZ_JQCL01000103.1"/>
</dbReference>
<name>A0A0R2M0J0_9LACO</name>
<keyword evidence="3" id="KW-1185">Reference proteome</keyword>
<dbReference type="AlphaFoldDB" id="A0A0R2M0J0"/>
<dbReference type="OrthoDB" id="2309417at2"/>